<dbReference type="EMBL" id="LR797813">
    <property type="protein sequence ID" value="CAB4240617.1"/>
    <property type="molecule type" value="Genomic_DNA"/>
</dbReference>
<reference evidence="1" key="1">
    <citation type="submission" date="2020-05" db="EMBL/GenBank/DDBJ databases">
        <authorList>
            <person name="Chiriac C."/>
            <person name="Salcher M."/>
            <person name="Ghai R."/>
            <person name="Kavagutti S V."/>
        </authorList>
    </citation>
    <scope>NUCLEOTIDE SEQUENCE</scope>
</reference>
<sequence>MIEEEQLQYNDLLVELASLMQQYGTRRVMMDFQTHYPAFFQEMKVQINRFPEKSVAALLRK</sequence>
<protein>
    <submittedName>
        <fullName evidence="1">Uncharacterized protein</fullName>
    </submittedName>
</protein>
<evidence type="ECO:0000313" key="1">
    <source>
        <dbReference type="EMBL" id="CAB4240617.1"/>
    </source>
</evidence>
<organism evidence="1">
    <name type="scientific">uncultured Caudovirales phage</name>
    <dbReference type="NCBI Taxonomy" id="2100421"/>
    <lineage>
        <taxon>Viruses</taxon>
        <taxon>Duplodnaviria</taxon>
        <taxon>Heunggongvirae</taxon>
        <taxon>Uroviricota</taxon>
        <taxon>Caudoviricetes</taxon>
        <taxon>Peduoviridae</taxon>
        <taxon>Maltschvirus</taxon>
        <taxon>Maltschvirus maltsch</taxon>
    </lineage>
</organism>
<gene>
    <name evidence="1" type="ORF">UFOVP39_24</name>
</gene>
<name>A0A6J5T7J4_9CAUD</name>
<proteinExistence type="predicted"/>
<accession>A0A6J5T7J4</accession>